<accession>A0A9K3NTV6</accession>
<reference evidence="1" key="2">
    <citation type="submission" date="2020-06" db="EMBL/GenBank/DDBJ databases">
        <title>Helianthus annuus Genome sequencing and assembly Release 2.</title>
        <authorList>
            <person name="Gouzy J."/>
            <person name="Langlade N."/>
            <person name="Munos S."/>
        </authorList>
    </citation>
    <scope>NUCLEOTIDE SEQUENCE</scope>
    <source>
        <tissue evidence="1">Leaves</tissue>
    </source>
</reference>
<organism evidence="1 2">
    <name type="scientific">Helianthus annuus</name>
    <name type="common">Common sunflower</name>
    <dbReference type="NCBI Taxonomy" id="4232"/>
    <lineage>
        <taxon>Eukaryota</taxon>
        <taxon>Viridiplantae</taxon>
        <taxon>Streptophyta</taxon>
        <taxon>Embryophyta</taxon>
        <taxon>Tracheophyta</taxon>
        <taxon>Spermatophyta</taxon>
        <taxon>Magnoliopsida</taxon>
        <taxon>eudicotyledons</taxon>
        <taxon>Gunneridae</taxon>
        <taxon>Pentapetalae</taxon>
        <taxon>asterids</taxon>
        <taxon>campanulids</taxon>
        <taxon>Asterales</taxon>
        <taxon>Asteraceae</taxon>
        <taxon>Asteroideae</taxon>
        <taxon>Heliantheae alliance</taxon>
        <taxon>Heliantheae</taxon>
        <taxon>Helianthus</taxon>
    </lineage>
</organism>
<evidence type="ECO:0000313" key="1">
    <source>
        <dbReference type="EMBL" id="KAF5811850.1"/>
    </source>
</evidence>
<name>A0A9K3NTV6_HELAN</name>
<comment type="caution">
    <text evidence="1">The sequence shown here is derived from an EMBL/GenBank/DDBJ whole genome shotgun (WGS) entry which is preliminary data.</text>
</comment>
<sequence length="179" mass="21205">MWRLVGDTGRDTMVMTFNSLNQIANFDSLVVNSYYYYETNLFWQSNLVQVDPASLLEPTLQNYMSGQYNRNHLSVEGKILQNISLENVMVRLGDRGKVRVWDLRVLHALPFGEPKLSWRHITMMNIWDMRNQYNRKMILYVRLISAMIVQQNRLPENSLWVVKPIDDFDFTKMRKGSHI</sequence>
<dbReference type="AlphaFoldDB" id="A0A9K3NTV6"/>
<dbReference type="Gramene" id="mRNA:HanXRQr2_Chr04g0186171">
    <property type="protein sequence ID" value="CDS:HanXRQr2_Chr04g0186171.1"/>
    <property type="gene ID" value="HanXRQr2_Chr04g0186171"/>
</dbReference>
<keyword evidence="2" id="KW-1185">Reference proteome</keyword>
<dbReference type="Proteomes" id="UP000215914">
    <property type="component" value="Unassembled WGS sequence"/>
</dbReference>
<reference evidence="1" key="1">
    <citation type="journal article" date="2017" name="Nature">
        <title>The sunflower genome provides insights into oil metabolism, flowering and Asterid evolution.</title>
        <authorList>
            <person name="Badouin H."/>
            <person name="Gouzy J."/>
            <person name="Grassa C.J."/>
            <person name="Murat F."/>
            <person name="Staton S.E."/>
            <person name="Cottret L."/>
            <person name="Lelandais-Briere C."/>
            <person name="Owens G.L."/>
            <person name="Carrere S."/>
            <person name="Mayjonade B."/>
            <person name="Legrand L."/>
            <person name="Gill N."/>
            <person name="Kane N.C."/>
            <person name="Bowers J.E."/>
            <person name="Hubner S."/>
            <person name="Bellec A."/>
            <person name="Berard A."/>
            <person name="Berges H."/>
            <person name="Blanchet N."/>
            <person name="Boniface M.C."/>
            <person name="Brunel D."/>
            <person name="Catrice O."/>
            <person name="Chaidir N."/>
            <person name="Claudel C."/>
            <person name="Donnadieu C."/>
            <person name="Faraut T."/>
            <person name="Fievet G."/>
            <person name="Helmstetter N."/>
            <person name="King M."/>
            <person name="Knapp S.J."/>
            <person name="Lai Z."/>
            <person name="Le Paslier M.C."/>
            <person name="Lippi Y."/>
            <person name="Lorenzon L."/>
            <person name="Mandel J.R."/>
            <person name="Marage G."/>
            <person name="Marchand G."/>
            <person name="Marquand E."/>
            <person name="Bret-Mestries E."/>
            <person name="Morien E."/>
            <person name="Nambeesan S."/>
            <person name="Nguyen T."/>
            <person name="Pegot-Espagnet P."/>
            <person name="Pouilly N."/>
            <person name="Raftis F."/>
            <person name="Sallet E."/>
            <person name="Schiex T."/>
            <person name="Thomas J."/>
            <person name="Vandecasteele C."/>
            <person name="Vares D."/>
            <person name="Vear F."/>
            <person name="Vautrin S."/>
            <person name="Crespi M."/>
            <person name="Mangin B."/>
            <person name="Burke J.M."/>
            <person name="Salse J."/>
            <person name="Munos S."/>
            <person name="Vincourt P."/>
            <person name="Rieseberg L.H."/>
            <person name="Langlade N.B."/>
        </authorList>
    </citation>
    <scope>NUCLEOTIDE SEQUENCE</scope>
    <source>
        <tissue evidence="1">Leaves</tissue>
    </source>
</reference>
<proteinExistence type="predicted"/>
<evidence type="ECO:0000313" key="2">
    <source>
        <dbReference type="Proteomes" id="UP000215914"/>
    </source>
</evidence>
<gene>
    <name evidence="1" type="ORF">HanXRQr2_Chr04g0186171</name>
</gene>
<dbReference type="EMBL" id="MNCJ02000319">
    <property type="protein sequence ID" value="KAF5811850.1"/>
    <property type="molecule type" value="Genomic_DNA"/>
</dbReference>
<protein>
    <submittedName>
        <fullName evidence="1">Uncharacterized protein</fullName>
    </submittedName>
</protein>